<evidence type="ECO:0000256" key="1">
    <source>
        <dbReference type="SAM" id="Phobius"/>
    </source>
</evidence>
<protein>
    <submittedName>
        <fullName evidence="2">DUF2812 domain-containing protein</fullName>
    </submittedName>
</protein>
<feature type="transmembrane region" description="Helical" evidence="1">
    <location>
        <begin position="138"/>
        <end position="162"/>
    </location>
</feature>
<keyword evidence="1" id="KW-1133">Transmembrane helix</keyword>
<dbReference type="Proteomes" id="UP000276128">
    <property type="component" value="Unassembled WGS sequence"/>
</dbReference>
<dbReference type="InterPro" id="IPR021359">
    <property type="entry name" value="DUF2812"/>
</dbReference>
<feature type="transmembrane region" description="Helical" evidence="1">
    <location>
        <begin position="115"/>
        <end position="132"/>
    </location>
</feature>
<sequence length="174" mass="20457">MEMSEIKHVFKWWSAGRSDLLERWLEDMEAQGWHLDNIDRLGTRFRFKRGEPRKMSYCADYQIRKDPNYIRICEDAGWRQYYSGSGWYIWGIPYEGAKRALFTDSDSLIERNNRLIGLFACVLAGQVPMITMNWDRPAFLYFLILYIPLLALIAGTLIQLAAANKRLKHKKNGL</sequence>
<dbReference type="Pfam" id="PF11193">
    <property type="entry name" value="DUF2812"/>
    <property type="match status" value="1"/>
</dbReference>
<dbReference type="EMBL" id="RXHU01000005">
    <property type="protein sequence ID" value="RTE11617.1"/>
    <property type="molecule type" value="Genomic_DNA"/>
</dbReference>
<keyword evidence="3" id="KW-1185">Reference proteome</keyword>
<gene>
    <name evidence="2" type="ORF">EJQ19_00925</name>
</gene>
<dbReference type="OrthoDB" id="8230517at2"/>
<accession>A0A3S0BQ13</accession>
<dbReference type="AlphaFoldDB" id="A0A3S0BQ13"/>
<name>A0A3S0BQ13_9BACL</name>
<keyword evidence="1" id="KW-0472">Membrane</keyword>
<keyword evidence="1" id="KW-0812">Transmembrane</keyword>
<evidence type="ECO:0000313" key="3">
    <source>
        <dbReference type="Proteomes" id="UP000276128"/>
    </source>
</evidence>
<comment type="caution">
    <text evidence="2">The sequence shown here is derived from an EMBL/GenBank/DDBJ whole genome shotgun (WGS) entry which is preliminary data.</text>
</comment>
<proteinExistence type="predicted"/>
<evidence type="ECO:0000313" key="2">
    <source>
        <dbReference type="EMBL" id="RTE11617.1"/>
    </source>
</evidence>
<reference evidence="2 3" key="1">
    <citation type="submission" date="2018-12" db="EMBL/GenBank/DDBJ databases">
        <title>Bacillus ochoae sp. nov., Paenibacillus whitsoniae sp. nov., Paenibacillus spiritus sp. nov. Isolated from the Mars Exploration Rover during spacecraft assembly.</title>
        <authorList>
            <person name="Seuylemezian A."/>
            <person name="Vaishampayan P."/>
        </authorList>
    </citation>
    <scope>NUCLEOTIDE SEQUENCE [LARGE SCALE GENOMIC DNA]</scope>
    <source>
        <strain evidence="2 3">MER 54</strain>
    </source>
</reference>
<organism evidence="2 3">
    <name type="scientific">Paenibacillus whitsoniae</name>
    <dbReference type="NCBI Taxonomy" id="2496558"/>
    <lineage>
        <taxon>Bacteria</taxon>
        <taxon>Bacillati</taxon>
        <taxon>Bacillota</taxon>
        <taxon>Bacilli</taxon>
        <taxon>Bacillales</taxon>
        <taxon>Paenibacillaceae</taxon>
        <taxon>Paenibacillus</taxon>
    </lineage>
</organism>